<dbReference type="AlphaFoldDB" id="A0A1Q3EVE5"/>
<dbReference type="InterPro" id="IPR036915">
    <property type="entry name" value="Cyclin-like_sf"/>
</dbReference>
<dbReference type="InterPro" id="IPR039361">
    <property type="entry name" value="Cyclin"/>
</dbReference>
<dbReference type="InterPro" id="IPR013763">
    <property type="entry name" value="Cyclin-like_dom"/>
</dbReference>
<name>A0A1Q3EVE5_CULTA</name>
<reference evidence="5" key="1">
    <citation type="submission" date="2017-01" db="EMBL/GenBank/DDBJ databases">
        <title>A deep insight into the sialotranscriptome of adult male and female Cluex tarsalis mosquitoes.</title>
        <authorList>
            <person name="Ribeiro J.M."/>
            <person name="Moreira F."/>
            <person name="Bernard K.A."/>
            <person name="Calvo E."/>
        </authorList>
    </citation>
    <scope>NUCLEOTIDE SEQUENCE</scope>
    <source>
        <strain evidence="5">Kern County</strain>
        <tissue evidence="5">Salivary glands</tissue>
    </source>
</reference>
<evidence type="ECO:0000259" key="3">
    <source>
        <dbReference type="SMART" id="SM00385"/>
    </source>
</evidence>
<dbReference type="EMBL" id="GFDL01015772">
    <property type="protein sequence ID" value="JAV19273.1"/>
    <property type="molecule type" value="Transcribed_RNA"/>
</dbReference>
<keyword evidence="1 2" id="KW-0195">Cyclin</keyword>
<dbReference type="PANTHER" id="PTHR10177">
    <property type="entry name" value="CYCLINS"/>
    <property type="match status" value="1"/>
</dbReference>
<dbReference type="SMART" id="SM00385">
    <property type="entry name" value="CYCLIN"/>
    <property type="match status" value="1"/>
</dbReference>
<evidence type="ECO:0000256" key="1">
    <source>
        <dbReference type="ARBA" id="ARBA00023127"/>
    </source>
</evidence>
<dbReference type="SUPFAM" id="SSF47954">
    <property type="entry name" value="Cyclin-like"/>
    <property type="match status" value="2"/>
</dbReference>
<dbReference type="Pfam" id="PF00134">
    <property type="entry name" value="Cyclin_N"/>
    <property type="match status" value="1"/>
</dbReference>
<feature type="domain" description="Cyclin-like" evidence="3">
    <location>
        <begin position="83"/>
        <end position="169"/>
    </location>
</feature>
<proteinExistence type="inferred from homology"/>
<dbReference type="Gene3D" id="1.10.472.10">
    <property type="entry name" value="Cyclin-like"/>
    <property type="match status" value="2"/>
</dbReference>
<protein>
    <submittedName>
        <fullName evidence="5">Putative g1/s-specific cyclin d</fullName>
    </submittedName>
</protein>
<dbReference type="SMART" id="SM01332">
    <property type="entry name" value="Cyclin_C"/>
    <property type="match status" value="1"/>
</dbReference>
<comment type="similarity">
    <text evidence="2">Belongs to the cyclin family.</text>
</comment>
<sequence length="339" mass="38408">MDLLCKESISSVNEVLLPNQVSNQQQQMEMRLNTAIKDPIFLDNRCLENLLKAEDRHEALKSTNYFGTVQKEISPSMRRVVAEWVIDLCEEQNCQEEVSLLCLSYMDRFLSLVPIKKTHLQILATACLLLASKLREPNYKALPVELLVFYTDHSITKKDLIRWELLVLSRLKWDVSTVTPLDFLELLLCRLPIENKKCHDISIEKVRKHAQAFISLAAREHYFSNYTASTVAASSIAASLSGLKWDLRSGQSIHHLINRFTDLTGVEQEFILDCMDKMEALFQEQRRRLPPSVHISASATATIVSSSSASANSQSHLQTPCVNLKASSTTPTDVQDIDF</sequence>
<evidence type="ECO:0000313" key="5">
    <source>
        <dbReference type="EMBL" id="JAV19273.1"/>
    </source>
</evidence>
<evidence type="ECO:0000256" key="2">
    <source>
        <dbReference type="RuleBase" id="RU000383"/>
    </source>
</evidence>
<dbReference type="FunFam" id="1.10.472.10:FF:000003">
    <property type="entry name" value="G1/S-specific cyclin-D2"/>
    <property type="match status" value="1"/>
</dbReference>
<organism evidence="5">
    <name type="scientific">Culex tarsalis</name>
    <name type="common">Encephalitis mosquito</name>
    <dbReference type="NCBI Taxonomy" id="7177"/>
    <lineage>
        <taxon>Eukaryota</taxon>
        <taxon>Metazoa</taxon>
        <taxon>Ecdysozoa</taxon>
        <taxon>Arthropoda</taxon>
        <taxon>Hexapoda</taxon>
        <taxon>Insecta</taxon>
        <taxon>Pterygota</taxon>
        <taxon>Neoptera</taxon>
        <taxon>Endopterygota</taxon>
        <taxon>Diptera</taxon>
        <taxon>Nematocera</taxon>
        <taxon>Culicoidea</taxon>
        <taxon>Culicidae</taxon>
        <taxon>Culicinae</taxon>
        <taxon>Culicini</taxon>
        <taxon>Culex</taxon>
        <taxon>Culex</taxon>
    </lineage>
</organism>
<feature type="domain" description="Cyclin C-terminal" evidence="4">
    <location>
        <begin position="178"/>
        <end position="306"/>
    </location>
</feature>
<dbReference type="InterPro" id="IPR006671">
    <property type="entry name" value="Cyclin_N"/>
</dbReference>
<evidence type="ECO:0000259" key="4">
    <source>
        <dbReference type="SMART" id="SM01332"/>
    </source>
</evidence>
<dbReference type="Pfam" id="PF02984">
    <property type="entry name" value="Cyclin_C"/>
    <property type="match status" value="1"/>
</dbReference>
<accession>A0A1Q3EVE5</accession>
<dbReference type="InterPro" id="IPR004367">
    <property type="entry name" value="Cyclin_C-dom"/>
</dbReference>